<sequence length="648" mass="71391">MKRPSAHLTRDGRPATWIGVNFWSRAGGPRMWARFDAEVVRAELIAMRDLGMPLTRSFFYWPDFMPTPATIDEEMAGRYRRFLDLHTELGMTTIPTFLVGHMSGENWDPAWREGRDLYRDVWMVARQAWYVRELTARFAGHPAVEAWLLSNEVPIYAHERTGGHGENDPAVIASWAQILIDAVRAGGGTQPVSIGDGVWGLEVSGSDNGFRVRDLAPLVDFHGPHVYRMETDPVRQNLAAAYLCELLDIGGKPVVVEEFGVTSDYVSGANAAAYYRQVLHNSLLAGATGWLCWNNTDYDDLVEQAPYSHHPFEMHFGVTDRHGEPKPQAYEMRAFADLAGELGVERLARPDASAAIVVSSFLEARYPFTDSVDAGLVLSTTRQAYVAAKEADIPIGVAREADGLPDDVGLFLVPSTKALTGPTWRALVTAAERGAIVYASYFVGDHGPQRGLWWPGLDEMFGVVKQTRYGLVDLLADPVVEVTFRVPFGRIAAGETLVFPVGGTETARSYLPVEPDTAEVLATDQHGRPVLLRRRTGAGAMVLATIPFEYFAAVRPEANPEPTWRIYDALADEAGVRRPVRVADPRVMCAELVRDDGTRFVWLVSQSPEPIEVMPEAPGSSLTRRDGSAVDSVKLAPYGVEVLVRAEA</sequence>
<dbReference type="InterPro" id="IPR017853">
    <property type="entry name" value="GH"/>
</dbReference>
<dbReference type="InterPro" id="IPR029062">
    <property type="entry name" value="Class_I_gatase-like"/>
</dbReference>
<protein>
    <submittedName>
        <fullName evidence="5">Cellulase family glycosylhydrolase</fullName>
    </submittedName>
</protein>
<organism evidence="5 6">
    <name type="scientific">Paractinoplanes globisporus</name>
    <dbReference type="NCBI Taxonomy" id="113565"/>
    <lineage>
        <taxon>Bacteria</taxon>
        <taxon>Bacillati</taxon>
        <taxon>Actinomycetota</taxon>
        <taxon>Actinomycetes</taxon>
        <taxon>Micromonosporales</taxon>
        <taxon>Micromonosporaceae</taxon>
        <taxon>Paractinoplanes</taxon>
    </lineage>
</organism>
<evidence type="ECO:0000313" key="6">
    <source>
        <dbReference type="Proteomes" id="UP001602245"/>
    </source>
</evidence>
<evidence type="ECO:0000259" key="4">
    <source>
        <dbReference type="Pfam" id="PF00150"/>
    </source>
</evidence>
<dbReference type="Pfam" id="PF00150">
    <property type="entry name" value="Cellulase"/>
    <property type="match status" value="1"/>
</dbReference>
<evidence type="ECO:0000313" key="5">
    <source>
        <dbReference type="EMBL" id="MFF5293991.1"/>
    </source>
</evidence>
<dbReference type="RefSeq" id="WP_020512234.1">
    <property type="nucleotide sequence ID" value="NZ_JBIAZU010000006.1"/>
</dbReference>
<dbReference type="Proteomes" id="UP001602245">
    <property type="component" value="Unassembled WGS sequence"/>
</dbReference>
<feature type="domain" description="Glycoside hydrolase family 5" evidence="4">
    <location>
        <begin position="45"/>
        <end position="295"/>
    </location>
</feature>
<name>A0ABW6WMA7_9ACTN</name>
<comment type="caution">
    <text evidence="5">The sequence shown here is derived from an EMBL/GenBank/DDBJ whole genome shotgun (WGS) entry which is preliminary data.</text>
</comment>
<keyword evidence="6" id="KW-1185">Reference proteome</keyword>
<accession>A0ABW6WMA7</accession>
<dbReference type="Gene3D" id="3.40.50.880">
    <property type="match status" value="1"/>
</dbReference>
<keyword evidence="2 3" id="KW-0326">Glycosidase</keyword>
<dbReference type="InterPro" id="IPR001547">
    <property type="entry name" value="Glyco_hydro_5"/>
</dbReference>
<keyword evidence="1 3" id="KW-0378">Hydrolase</keyword>
<reference evidence="5 6" key="1">
    <citation type="submission" date="2024-10" db="EMBL/GenBank/DDBJ databases">
        <title>The Natural Products Discovery Center: Release of the First 8490 Sequenced Strains for Exploring Actinobacteria Biosynthetic Diversity.</title>
        <authorList>
            <person name="Kalkreuter E."/>
            <person name="Kautsar S.A."/>
            <person name="Yang D."/>
            <person name="Bader C.D."/>
            <person name="Teijaro C.N."/>
            <person name="Fluegel L."/>
            <person name="Davis C.M."/>
            <person name="Simpson J.R."/>
            <person name="Lauterbach L."/>
            <person name="Steele A.D."/>
            <person name="Gui C."/>
            <person name="Meng S."/>
            <person name="Li G."/>
            <person name="Viehrig K."/>
            <person name="Ye F."/>
            <person name="Su P."/>
            <person name="Kiefer A.F."/>
            <person name="Nichols A."/>
            <person name="Cepeda A.J."/>
            <person name="Yan W."/>
            <person name="Fan B."/>
            <person name="Jiang Y."/>
            <person name="Adhikari A."/>
            <person name="Zheng C.-J."/>
            <person name="Schuster L."/>
            <person name="Cowan T.M."/>
            <person name="Smanski M.J."/>
            <person name="Chevrette M.G."/>
            <person name="De Carvalho L.P.S."/>
            <person name="Shen B."/>
        </authorList>
    </citation>
    <scope>NUCLEOTIDE SEQUENCE [LARGE SCALE GENOMIC DNA]</scope>
    <source>
        <strain evidence="5 6">NPDC000087</strain>
    </source>
</reference>
<dbReference type="EMBL" id="JBIAZU010000006">
    <property type="protein sequence ID" value="MFF5293991.1"/>
    <property type="molecule type" value="Genomic_DNA"/>
</dbReference>
<evidence type="ECO:0000256" key="2">
    <source>
        <dbReference type="ARBA" id="ARBA00023295"/>
    </source>
</evidence>
<comment type="similarity">
    <text evidence="3">Belongs to the glycosyl hydrolase 5 (cellulase A) family.</text>
</comment>
<gene>
    <name evidence="5" type="ORF">ACFY35_31540</name>
</gene>
<evidence type="ECO:0000256" key="3">
    <source>
        <dbReference type="RuleBase" id="RU361153"/>
    </source>
</evidence>
<proteinExistence type="inferred from homology"/>
<evidence type="ECO:0000256" key="1">
    <source>
        <dbReference type="ARBA" id="ARBA00022801"/>
    </source>
</evidence>
<dbReference type="SUPFAM" id="SSF51445">
    <property type="entry name" value="(Trans)glycosidases"/>
    <property type="match status" value="1"/>
</dbReference>
<dbReference type="Gene3D" id="3.20.20.80">
    <property type="entry name" value="Glycosidases"/>
    <property type="match status" value="1"/>
</dbReference>